<dbReference type="GO" id="GO:0046872">
    <property type="term" value="F:metal ion binding"/>
    <property type="evidence" value="ECO:0007669"/>
    <property type="project" value="UniProtKB-KW"/>
</dbReference>
<dbReference type="InterPro" id="IPR017441">
    <property type="entry name" value="Protein_kinase_ATP_BS"/>
</dbReference>
<dbReference type="EMBL" id="OV696686">
    <property type="protein sequence ID" value="CAH1227357.1"/>
    <property type="molecule type" value="Genomic_DNA"/>
</dbReference>
<dbReference type="PROSITE" id="PS00109">
    <property type="entry name" value="PROTEIN_KINASE_TYR"/>
    <property type="match status" value="1"/>
</dbReference>
<feature type="binding site" evidence="10">
    <location>
        <position position="495"/>
    </location>
    <ligand>
        <name>ATP</name>
        <dbReference type="ChEBI" id="CHEBI:30616"/>
    </ligand>
</feature>
<protein>
    <submittedName>
        <fullName evidence="15">FGFR3 protein</fullName>
    </submittedName>
</protein>
<evidence type="ECO:0000256" key="5">
    <source>
        <dbReference type="ARBA" id="ARBA00022840"/>
    </source>
</evidence>
<dbReference type="GO" id="GO:0004714">
    <property type="term" value="F:transmembrane receptor protein tyrosine kinase activity"/>
    <property type="evidence" value="ECO:0007669"/>
    <property type="project" value="UniProtKB-EC"/>
</dbReference>
<dbReference type="InterPro" id="IPR011009">
    <property type="entry name" value="Kinase-like_dom_sf"/>
</dbReference>
<evidence type="ECO:0000313" key="15">
    <source>
        <dbReference type="EMBL" id="CAH1227357.1"/>
    </source>
</evidence>
<evidence type="ECO:0000256" key="2">
    <source>
        <dbReference type="ARBA" id="ARBA00022536"/>
    </source>
</evidence>
<evidence type="ECO:0000313" key="16">
    <source>
        <dbReference type="Proteomes" id="UP000838412"/>
    </source>
</evidence>
<dbReference type="PROSITE" id="PS01186">
    <property type="entry name" value="EGF_2"/>
    <property type="match status" value="1"/>
</dbReference>
<dbReference type="Gene3D" id="1.10.510.10">
    <property type="entry name" value="Transferase(Phosphotransferase) domain 1"/>
    <property type="match status" value="1"/>
</dbReference>
<dbReference type="FunFam" id="1.10.510.10:FF:000712">
    <property type="entry name" value="Uncharacterized protein"/>
    <property type="match status" value="1"/>
</dbReference>
<keyword evidence="6" id="KW-0418">Kinase</keyword>
<dbReference type="PROSITE" id="PS00022">
    <property type="entry name" value="EGF_1"/>
    <property type="match status" value="2"/>
</dbReference>
<keyword evidence="4" id="KW-0677">Repeat</keyword>
<dbReference type="PRINTS" id="PR00109">
    <property type="entry name" value="TYRKINASE"/>
</dbReference>
<evidence type="ECO:0000256" key="3">
    <source>
        <dbReference type="ARBA" id="ARBA00022729"/>
    </source>
</evidence>
<accession>A0A8J9VXD5</accession>
<evidence type="ECO:0000256" key="4">
    <source>
        <dbReference type="ARBA" id="ARBA00022737"/>
    </source>
</evidence>
<dbReference type="AlphaFoldDB" id="A0A8J9VXD5"/>
<dbReference type="InterPro" id="IPR020635">
    <property type="entry name" value="Tyr_kinase_cat_dom"/>
</dbReference>
<dbReference type="InterPro" id="IPR008266">
    <property type="entry name" value="Tyr_kinase_AS"/>
</dbReference>
<dbReference type="InterPro" id="IPR000742">
    <property type="entry name" value="EGF"/>
</dbReference>
<feature type="binding site" evidence="12">
    <location>
        <position position="378"/>
    </location>
    <ligand>
        <name>ATP</name>
        <dbReference type="ChEBI" id="CHEBI:30616"/>
    </ligand>
</feature>
<dbReference type="FunFam" id="2.170.300.10:FF:000041">
    <property type="entry name" value="Tyrosine protein kinase receptor tie-1, putative"/>
    <property type="match status" value="1"/>
</dbReference>
<keyword evidence="2" id="KW-0245">EGF-like domain</keyword>
<keyword evidence="5 10" id="KW-0067">ATP-binding</keyword>
<reference evidence="15" key="1">
    <citation type="submission" date="2022-01" db="EMBL/GenBank/DDBJ databases">
        <authorList>
            <person name="Braso-Vives M."/>
        </authorList>
    </citation>
    <scope>NUCLEOTIDE SEQUENCE</scope>
</reference>
<keyword evidence="11" id="KW-0479">Metal-binding</keyword>
<keyword evidence="13" id="KW-0812">Transmembrane</keyword>
<dbReference type="CDD" id="cd00192">
    <property type="entry name" value="PTKc"/>
    <property type="match status" value="1"/>
</dbReference>
<keyword evidence="13" id="KW-1133">Transmembrane helix</keyword>
<keyword evidence="11" id="KW-0460">Magnesium</keyword>
<keyword evidence="16" id="KW-1185">Reference proteome</keyword>
<evidence type="ECO:0000256" key="9">
    <source>
        <dbReference type="PIRSR" id="PIRSR000615-1"/>
    </source>
</evidence>
<sequence length="635" mass="70845">MRKYPEGHSANKGQLGVIRERDREDKFNLTKVNCEVSVSVKAEVVGCAGGRYGGRCEKDCICKNGARCHSFNGACLCSPGWKGVACDIPAPAVFIRVIPQENIYISGNLTVVCTAVNVENISVVTITFRSAYTNMTETLVDDTANTATYQIPFMNSSINGVYLCSVTALDGTTLQDRYVLNVTECPPNRHGEHCDKLCDCENGGRCDRWEGCVCVPGWTGAKCNTSCPAGTFGQDCQEHCRCEGTEWCDPVNGTCICREGETCTKTGSSETKPPSGLYALLALFVLPIALMSAVLLRRRKWRHAVEEMGTRVLNQPEQDEEMHTLINISCDTTDKVSRWELKEDDLTLERLVGQGSFGYVILARLNIPNKEPVMVAAKSVSTARLEEGGDTQWSRDFYREADILITLHEHAEVLDGDERPVHPNIVRLYGVITESEPKRIVLEYAAQGDLLAYLRKSRDNTNMTLKDLVGLAVGVARALQELEVLQIVHRDVAARNVLVTDDNVAKLADFGLARDVYTDAMYVRTRQAGRDEPLPLKWMSLESLRDGEYTCQSDVWSFGVLLWEIATRGEEPHYSDVARPSCRHLVWLLKEGGRLERPDGCPMELYRLVSKCWHEKPSRRPSATELEEKLNNFNV</sequence>
<dbReference type="GO" id="GO:0005886">
    <property type="term" value="C:plasma membrane"/>
    <property type="evidence" value="ECO:0007669"/>
    <property type="project" value="TreeGrafter"/>
</dbReference>
<dbReference type="PROSITE" id="PS00107">
    <property type="entry name" value="PROTEIN_KINASE_ATP"/>
    <property type="match status" value="1"/>
</dbReference>
<dbReference type="Pfam" id="PF07714">
    <property type="entry name" value="PK_Tyr_Ser-Thr"/>
    <property type="match status" value="1"/>
</dbReference>
<keyword evidence="6" id="KW-0808">Transferase</keyword>
<evidence type="ECO:0000256" key="12">
    <source>
        <dbReference type="PROSITE-ProRule" id="PRU10141"/>
    </source>
</evidence>
<keyword evidence="10 12" id="KW-0547">Nucleotide-binding</keyword>
<dbReference type="PROSITE" id="PS50011">
    <property type="entry name" value="PROTEIN_KINASE_DOM"/>
    <property type="match status" value="1"/>
</dbReference>
<dbReference type="Gene3D" id="2.170.300.10">
    <property type="entry name" value="Tie2 ligand-binding domain superfamily"/>
    <property type="match status" value="2"/>
</dbReference>
<dbReference type="InterPro" id="IPR000719">
    <property type="entry name" value="Prot_kinase_dom"/>
</dbReference>
<dbReference type="PANTHER" id="PTHR24416:SF617">
    <property type="entry name" value="RET ONCOGENE, ISOFORM A"/>
    <property type="match status" value="1"/>
</dbReference>
<dbReference type="PANTHER" id="PTHR24416">
    <property type="entry name" value="TYROSINE-PROTEIN KINASE RECEPTOR"/>
    <property type="match status" value="1"/>
</dbReference>
<evidence type="ECO:0000259" key="14">
    <source>
        <dbReference type="PROSITE" id="PS50011"/>
    </source>
</evidence>
<dbReference type="SMART" id="SM00219">
    <property type="entry name" value="TyrKc"/>
    <property type="match status" value="1"/>
</dbReference>
<dbReference type="Proteomes" id="UP000838412">
    <property type="component" value="Chromosome 1"/>
</dbReference>
<dbReference type="Gene3D" id="3.30.200.20">
    <property type="entry name" value="Phosphorylase Kinase, domain 1"/>
    <property type="match status" value="1"/>
</dbReference>
<feature type="binding site" evidence="11">
    <location>
        <position position="496"/>
    </location>
    <ligand>
        <name>Mg(2+)</name>
        <dbReference type="ChEBI" id="CHEBI:18420"/>
    </ligand>
</feature>
<evidence type="ECO:0000256" key="7">
    <source>
        <dbReference type="ARBA" id="ARBA00023157"/>
    </source>
</evidence>
<dbReference type="OrthoDB" id="4062651at2759"/>
<evidence type="ECO:0000256" key="10">
    <source>
        <dbReference type="PIRSR" id="PIRSR000615-2"/>
    </source>
</evidence>
<dbReference type="GO" id="GO:0043235">
    <property type="term" value="C:receptor complex"/>
    <property type="evidence" value="ECO:0007669"/>
    <property type="project" value="TreeGrafter"/>
</dbReference>
<keyword evidence="3" id="KW-0732">Signal</keyword>
<gene>
    <name evidence="15" type="primary">FGFR3</name>
    <name evidence="15" type="ORF">BLAG_LOCUS449</name>
</gene>
<keyword evidence="13" id="KW-0472">Membrane</keyword>
<comment type="catalytic activity">
    <reaction evidence="8">
        <text>L-tyrosyl-[protein] + ATP = O-phospho-L-tyrosyl-[protein] + ADP + H(+)</text>
        <dbReference type="Rhea" id="RHEA:10596"/>
        <dbReference type="Rhea" id="RHEA-COMP:10136"/>
        <dbReference type="Rhea" id="RHEA-COMP:20101"/>
        <dbReference type="ChEBI" id="CHEBI:15378"/>
        <dbReference type="ChEBI" id="CHEBI:30616"/>
        <dbReference type="ChEBI" id="CHEBI:46858"/>
        <dbReference type="ChEBI" id="CHEBI:61978"/>
        <dbReference type="ChEBI" id="CHEBI:456216"/>
        <dbReference type="EC" id="2.7.10.1"/>
    </reaction>
</comment>
<organism evidence="15 16">
    <name type="scientific">Branchiostoma lanceolatum</name>
    <name type="common">Common lancelet</name>
    <name type="synonym">Amphioxus lanceolatum</name>
    <dbReference type="NCBI Taxonomy" id="7740"/>
    <lineage>
        <taxon>Eukaryota</taxon>
        <taxon>Metazoa</taxon>
        <taxon>Chordata</taxon>
        <taxon>Cephalochordata</taxon>
        <taxon>Leptocardii</taxon>
        <taxon>Amphioxiformes</taxon>
        <taxon>Branchiostomatidae</taxon>
        <taxon>Branchiostoma</taxon>
    </lineage>
</organism>
<evidence type="ECO:0000256" key="6">
    <source>
        <dbReference type="ARBA" id="ARBA00023137"/>
    </source>
</evidence>
<feature type="active site" description="Proton acceptor" evidence="9">
    <location>
        <position position="491"/>
    </location>
</feature>
<feature type="domain" description="Protein kinase" evidence="14">
    <location>
        <begin position="346"/>
        <end position="634"/>
    </location>
</feature>
<dbReference type="SMART" id="SM00181">
    <property type="entry name" value="EGF"/>
    <property type="match status" value="2"/>
</dbReference>
<dbReference type="GO" id="GO:0005524">
    <property type="term" value="F:ATP binding"/>
    <property type="evidence" value="ECO:0007669"/>
    <property type="project" value="UniProtKB-UniRule"/>
</dbReference>
<dbReference type="SUPFAM" id="SSF56112">
    <property type="entry name" value="Protein kinase-like (PK-like)"/>
    <property type="match status" value="1"/>
</dbReference>
<evidence type="ECO:0000256" key="11">
    <source>
        <dbReference type="PIRSR" id="PIRSR000615-3"/>
    </source>
</evidence>
<evidence type="ECO:0000256" key="13">
    <source>
        <dbReference type="SAM" id="Phobius"/>
    </source>
</evidence>
<evidence type="ECO:0000256" key="8">
    <source>
        <dbReference type="ARBA" id="ARBA00051243"/>
    </source>
</evidence>
<dbReference type="InterPro" id="IPR050122">
    <property type="entry name" value="RTK"/>
</dbReference>
<keyword evidence="6" id="KW-0829">Tyrosine-protein kinase</keyword>
<comment type="subcellular location">
    <subcellularLocation>
        <location evidence="1">Membrane</location>
        <topology evidence="1">Single-pass type I membrane protein</topology>
    </subcellularLocation>
</comment>
<feature type="binding site" evidence="11">
    <location>
        <position position="509"/>
    </location>
    <ligand>
        <name>Mg(2+)</name>
        <dbReference type="ChEBI" id="CHEBI:18420"/>
    </ligand>
</feature>
<evidence type="ECO:0000256" key="1">
    <source>
        <dbReference type="ARBA" id="ARBA00004479"/>
    </source>
</evidence>
<name>A0A8J9VXD5_BRALA</name>
<dbReference type="InterPro" id="IPR001245">
    <property type="entry name" value="Ser-Thr/Tyr_kinase_cat_dom"/>
</dbReference>
<dbReference type="GO" id="GO:0007169">
    <property type="term" value="P:cell surface receptor protein tyrosine kinase signaling pathway"/>
    <property type="evidence" value="ECO:0007669"/>
    <property type="project" value="TreeGrafter"/>
</dbReference>
<proteinExistence type="predicted"/>
<keyword evidence="7" id="KW-1015">Disulfide bond</keyword>
<feature type="transmembrane region" description="Helical" evidence="13">
    <location>
        <begin position="276"/>
        <end position="296"/>
    </location>
</feature>